<dbReference type="PANTHER" id="PTHR19918">
    <property type="entry name" value="CELL DIVISION CYCLE 20 CDC20 FIZZY -RELATED"/>
    <property type="match status" value="1"/>
</dbReference>
<feature type="region of interest" description="Disordered" evidence="4">
    <location>
        <begin position="672"/>
        <end position="693"/>
    </location>
</feature>
<dbReference type="SUPFAM" id="SSF50978">
    <property type="entry name" value="WD40 repeat-like"/>
    <property type="match status" value="1"/>
</dbReference>
<dbReference type="Proteomes" id="UP001301958">
    <property type="component" value="Unassembled WGS sequence"/>
</dbReference>
<feature type="compositionally biased region" description="Basic and acidic residues" evidence="4">
    <location>
        <begin position="62"/>
        <end position="74"/>
    </location>
</feature>
<dbReference type="PROSITE" id="PS50294">
    <property type="entry name" value="WD_REPEATS_REGION"/>
    <property type="match status" value="1"/>
</dbReference>
<evidence type="ECO:0000313" key="6">
    <source>
        <dbReference type="Proteomes" id="UP001301958"/>
    </source>
</evidence>
<evidence type="ECO:0000256" key="3">
    <source>
        <dbReference type="PROSITE-ProRule" id="PRU00221"/>
    </source>
</evidence>
<dbReference type="GO" id="GO:0005680">
    <property type="term" value="C:anaphase-promoting complex"/>
    <property type="evidence" value="ECO:0007669"/>
    <property type="project" value="TreeGrafter"/>
</dbReference>
<feature type="repeat" description="WD" evidence="3">
    <location>
        <begin position="628"/>
        <end position="659"/>
    </location>
</feature>
<keyword evidence="1 3" id="KW-0853">WD repeat</keyword>
<keyword evidence="6" id="KW-1185">Reference proteome</keyword>
<keyword evidence="2" id="KW-0677">Repeat</keyword>
<dbReference type="InterPro" id="IPR015943">
    <property type="entry name" value="WD40/YVTN_repeat-like_dom_sf"/>
</dbReference>
<name>A0AAN7BGM3_9PEZI</name>
<evidence type="ECO:0000256" key="4">
    <source>
        <dbReference type="SAM" id="MobiDB-lite"/>
    </source>
</evidence>
<sequence length="910" mass="100795">MGAIRNINHPSEGDSVPAASTRIMTARIPYPQKSRRKRNHPASSPKKLSSSPSDSGYYSTPDNHEVDVDPESRSSPESPTVGIRQCSSAKDDIATSLTLQMNLDGNLSESDDPFIDGFSGVDPLPPTGDNLNKKPASLFSANDSNKSTFHIVSINKKPAILPTVDKSGASPIKNTKKSATLPRYRRNRPRAAFPAILSSDSRVRTQRNGIFKTSPSLAASTRRLDRFIPTRSNEIDDMAAIFRVGKPVGELNKAEKLIRHHVAAEDAFCYTRRKVTPMVTHQPAEEFVSGRSWVRVSRVLGPVDQNIELVEDIERERFEERGSVWTVGGVAPGAIDGGHGELIRSQTNAPLFRTDFTTDGLKWDEEFEKHSARIATALGIDRASRVLKNIWIDAPAPNQQSVKTLPQPRTQWNGTEWVNDGPNKKSPKDKPRRQMPIAPFKVLDAPNLRDDFYCSVLAYSGVTNTLACGLGNLLYAWSEDYGVRLLDRGASQSADRREAHITSVAFSSDEGGKGILAYARSDKTAGLMSIIDAMEFDDPASPTGFTTSVRPRMELPNLEGSITCLAWRPRTITWPSRNPYTPGGPIEAEMLLVGSDTGVVFVYIVEWPERWEIDRDNWIGGFSVVAVLQGHDQQICGLAWSPDGKYFATGGNDNLCNLYRTASVLRETRKMGNITDNDHDNPEFFPNPDPWRPTGKHSKYNEERVFFHEVRRLPKDHGRYRWNHGAAVKAIAFCPWQEGLVATGGGSNDKCIHFFHTRTGSALASISVSAQVTSLIWSTTRREIAATFGYAQPDHPVRIAVFAWPSCQQVATVPWSVDMRALYAVSYPRQPLSAWEPPNRNGRSDADLTGHRERTRSMRGCIVVASSDHSVKFHEIWPEDVTVKTSNIGVLGGSRILEGFEGIDNKAVIR</sequence>
<feature type="region of interest" description="Disordered" evidence="4">
    <location>
        <begin position="399"/>
        <end position="434"/>
    </location>
</feature>
<dbReference type="SMART" id="SM00320">
    <property type="entry name" value="WD40"/>
    <property type="match status" value="4"/>
</dbReference>
<dbReference type="GO" id="GO:1990757">
    <property type="term" value="F:ubiquitin ligase activator activity"/>
    <property type="evidence" value="ECO:0007669"/>
    <property type="project" value="TreeGrafter"/>
</dbReference>
<dbReference type="PANTHER" id="PTHR19918:SF5">
    <property type="entry name" value="MEIOSIS-SPECIFIC APC_C ACTIVATOR PROTEIN AMA1"/>
    <property type="match status" value="1"/>
</dbReference>
<dbReference type="GO" id="GO:0010997">
    <property type="term" value="F:anaphase-promoting complex binding"/>
    <property type="evidence" value="ECO:0007669"/>
    <property type="project" value="InterPro"/>
</dbReference>
<evidence type="ECO:0000313" key="5">
    <source>
        <dbReference type="EMBL" id="KAK4222055.1"/>
    </source>
</evidence>
<dbReference type="EMBL" id="MU865494">
    <property type="protein sequence ID" value="KAK4222055.1"/>
    <property type="molecule type" value="Genomic_DNA"/>
</dbReference>
<evidence type="ECO:0000256" key="1">
    <source>
        <dbReference type="ARBA" id="ARBA00022574"/>
    </source>
</evidence>
<dbReference type="InterPro" id="IPR033010">
    <property type="entry name" value="Cdc20/Fizzy"/>
</dbReference>
<gene>
    <name evidence="5" type="ORF">QBC38DRAFT_460796</name>
</gene>
<dbReference type="AlphaFoldDB" id="A0AAN7BGM3"/>
<organism evidence="5 6">
    <name type="scientific">Podospora fimiseda</name>
    <dbReference type="NCBI Taxonomy" id="252190"/>
    <lineage>
        <taxon>Eukaryota</taxon>
        <taxon>Fungi</taxon>
        <taxon>Dikarya</taxon>
        <taxon>Ascomycota</taxon>
        <taxon>Pezizomycotina</taxon>
        <taxon>Sordariomycetes</taxon>
        <taxon>Sordariomycetidae</taxon>
        <taxon>Sordariales</taxon>
        <taxon>Podosporaceae</taxon>
        <taxon>Podospora</taxon>
    </lineage>
</organism>
<dbReference type="PROSITE" id="PS50082">
    <property type="entry name" value="WD_REPEATS_2"/>
    <property type="match status" value="1"/>
</dbReference>
<dbReference type="Gene3D" id="2.130.10.10">
    <property type="entry name" value="YVTN repeat-like/Quinoprotein amine dehydrogenase"/>
    <property type="match status" value="2"/>
</dbReference>
<dbReference type="InterPro" id="IPR001680">
    <property type="entry name" value="WD40_rpt"/>
</dbReference>
<feature type="region of interest" description="Disordered" evidence="4">
    <location>
        <begin position="1"/>
        <end position="87"/>
    </location>
</feature>
<comment type="caution">
    <text evidence="5">The sequence shown here is derived from an EMBL/GenBank/DDBJ whole genome shotgun (WGS) entry which is preliminary data.</text>
</comment>
<accession>A0AAN7BGM3</accession>
<feature type="region of interest" description="Disordered" evidence="4">
    <location>
        <begin position="165"/>
        <end position="185"/>
    </location>
</feature>
<protein>
    <submittedName>
        <fullName evidence="5">WD domain-protein</fullName>
    </submittedName>
</protein>
<feature type="compositionally biased region" description="Basic and acidic residues" evidence="4">
    <location>
        <begin position="672"/>
        <end position="682"/>
    </location>
</feature>
<dbReference type="GO" id="GO:0031145">
    <property type="term" value="P:anaphase-promoting complex-dependent catabolic process"/>
    <property type="evidence" value="ECO:0007669"/>
    <property type="project" value="TreeGrafter"/>
</dbReference>
<feature type="compositionally biased region" description="Polar residues" evidence="4">
    <location>
        <begin position="399"/>
        <end position="416"/>
    </location>
</feature>
<reference evidence="5" key="1">
    <citation type="journal article" date="2023" name="Mol. Phylogenet. Evol.">
        <title>Genome-scale phylogeny and comparative genomics of the fungal order Sordariales.</title>
        <authorList>
            <person name="Hensen N."/>
            <person name="Bonometti L."/>
            <person name="Westerberg I."/>
            <person name="Brannstrom I.O."/>
            <person name="Guillou S."/>
            <person name="Cros-Aarteil S."/>
            <person name="Calhoun S."/>
            <person name="Haridas S."/>
            <person name="Kuo A."/>
            <person name="Mondo S."/>
            <person name="Pangilinan J."/>
            <person name="Riley R."/>
            <person name="LaButti K."/>
            <person name="Andreopoulos B."/>
            <person name="Lipzen A."/>
            <person name="Chen C."/>
            <person name="Yan M."/>
            <person name="Daum C."/>
            <person name="Ng V."/>
            <person name="Clum A."/>
            <person name="Steindorff A."/>
            <person name="Ohm R.A."/>
            <person name="Martin F."/>
            <person name="Silar P."/>
            <person name="Natvig D.O."/>
            <person name="Lalanne C."/>
            <person name="Gautier V."/>
            <person name="Ament-Velasquez S.L."/>
            <person name="Kruys A."/>
            <person name="Hutchinson M.I."/>
            <person name="Powell A.J."/>
            <person name="Barry K."/>
            <person name="Miller A.N."/>
            <person name="Grigoriev I.V."/>
            <person name="Debuchy R."/>
            <person name="Gladieux P."/>
            <person name="Hiltunen Thoren M."/>
            <person name="Johannesson H."/>
        </authorList>
    </citation>
    <scope>NUCLEOTIDE SEQUENCE</scope>
    <source>
        <strain evidence="5">CBS 990.96</strain>
    </source>
</reference>
<evidence type="ECO:0000256" key="2">
    <source>
        <dbReference type="ARBA" id="ARBA00022737"/>
    </source>
</evidence>
<dbReference type="Pfam" id="PF00400">
    <property type="entry name" value="WD40"/>
    <property type="match status" value="1"/>
</dbReference>
<reference evidence="5" key="2">
    <citation type="submission" date="2023-05" db="EMBL/GenBank/DDBJ databases">
        <authorList>
            <consortium name="Lawrence Berkeley National Laboratory"/>
            <person name="Steindorff A."/>
            <person name="Hensen N."/>
            <person name="Bonometti L."/>
            <person name="Westerberg I."/>
            <person name="Brannstrom I.O."/>
            <person name="Guillou S."/>
            <person name="Cros-Aarteil S."/>
            <person name="Calhoun S."/>
            <person name="Haridas S."/>
            <person name="Kuo A."/>
            <person name="Mondo S."/>
            <person name="Pangilinan J."/>
            <person name="Riley R."/>
            <person name="Labutti K."/>
            <person name="Andreopoulos B."/>
            <person name="Lipzen A."/>
            <person name="Chen C."/>
            <person name="Yanf M."/>
            <person name="Daum C."/>
            <person name="Ng V."/>
            <person name="Clum A."/>
            <person name="Ohm R."/>
            <person name="Martin F."/>
            <person name="Silar P."/>
            <person name="Natvig D."/>
            <person name="Lalanne C."/>
            <person name="Gautier V."/>
            <person name="Ament-Velasquez S.L."/>
            <person name="Kruys A."/>
            <person name="Hutchinson M.I."/>
            <person name="Powell A.J."/>
            <person name="Barry K."/>
            <person name="Miller A.N."/>
            <person name="Grigoriev I.V."/>
            <person name="Debuchy R."/>
            <person name="Gladieux P."/>
            <person name="Thoren M.H."/>
            <person name="Johannesson H."/>
        </authorList>
    </citation>
    <scope>NUCLEOTIDE SEQUENCE</scope>
    <source>
        <strain evidence="5">CBS 990.96</strain>
    </source>
</reference>
<proteinExistence type="predicted"/>
<dbReference type="GO" id="GO:1905786">
    <property type="term" value="P:positive regulation of anaphase-promoting complex-dependent catabolic process"/>
    <property type="evidence" value="ECO:0007669"/>
    <property type="project" value="TreeGrafter"/>
</dbReference>
<dbReference type="InterPro" id="IPR036322">
    <property type="entry name" value="WD40_repeat_dom_sf"/>
</dbReference>
<feature type="compositionally biased region" description="Low complexity" evidence="4">
    <location>
        <begin position="43"/>
        <end position="59"/>
    </location>
</feature>